<feature type="region of interest" description="Disordered" evidence="1">
    <location>
        <begin position="1"/>
        <end position="24"/>
    </location>
</feature>
<feature type="region of interest" description="Disordered" evidence="1">
    <location>
        <begin position="476"/>
        <end position="508"/>
    </location>
</feature>
<feature type="region of interest" description="Disordered" evidence="1">
    <location>
        <begin position="148"/>
        <end position="168"/>
    </location>
</feature>
<accession>A0A9P8AFK9</accession>
<feature type="compositionally biased region" description="Polar residues" evidence="1">
    <location>
        <begin position="149"/>
        <end position="168"/>
    </location>
</feature>
<name>A0A9P8AFK9_9AGAR</name>
<dbReference type="OrthoDB" id="3269398at2759"/>
<keyword evidence="3" id="KW-1185">Reference proteome</keyword>
<dbReference type="AlphaFoldDB" id="A0A9P8AFK9"/>
<dbReference type="RefSeq" id="XP_043016113.1">
    <property type="nucleotide sequence ID" value="XM_043147404.1"/>
</dbReference>
<reference evidence="2" key="1">
    <citation type="journal article" date="2021" name="Genome Biol. Evol.">
        <title>The assembled and annotated genome of the fairy-ring fungus Marasmius oreades.</title>
        <authorList>
            <person name="Hiltunen M."/>
            <person name="Ament-Velasquez S.L."/>
            <person name="Johannesson H."/>
        </authorList>
    </citation>
    <scope>NUCLEOTIDE SEQUENCE</scope>
    <source>
        <strain evidence="2">03SP1</strain>
    </source>
</reference>
<feature type="region of interest" description="Disordered" evidence="1">
    <location>
        <begin position="248"/>
        <end position="274"/>
    </location>
</feature>
<evidence type="ECO:0000313" key="3">
    <source>
        <dbReference type="Proteomes" id="UP001049176"/>
    </source>
</evidence>
<evidence type="ECO:0000313" key="2">
    <source>
        <dbReference type="EMBL" id="KAG7099643.1"/>
    </source>
</evidence>
<protein>
    <submittedName>
        <fullName evidence="2">Uncharacterized protein</fullName>
    </submittedName>
</protein>
<evidence type="ECO:0000256" key="1">
    <source>
        <dbReference type="SAM" id="MobiDB-lite"/>
    </source>
</evidence>
<proteinExistence type="predicted"/>
<comment type="caution">
    <text evidence="2">The sequence shown here is derived from an EMBL/GenBank/DDBJ whole genome shotgun (WGS) entry which is preliminary data.</text>
</comment>
<organism evidence="2 3">
    <name type="scientific">Marasmius oreades</name>
    <name type="common">fairy-ring Marasmius</name>
    <dbReference type="NCBI Taxonomy" id="181124"/>
    <lineage>
        <taxon>Eukaryota</taxon>
        <taxon>Fungi</taxon>
        <taxon>Dikarya</taxon>
        <taxon>Basidiomycota</taxon>
        <taxon>Agaricomycotina</taxon>
        <taxon>Agaricomycetes</taxon>
        <taxon>Agaricomycetidae</taxon>
        <taxon>Agaricales</taxon>
        <taxon>Marasmiineae</taxon>
        <taxon>Marasmiaceae</taxon>
        <taxon>Marasmius</taxon>
    </lineage>
</organism>
<feature type="compositionally biased region" description="Low complexity" evidence="1">
    <location>
        <begin position="476"/>
        <end position="490"/>
    </location>
</feature>
<dbReference type="KEGG" id="more:E1B28_001469"/>
<dbReference type="GeneID" id="66070545"/>
<dbReference type="EMBL" id="CM032181">
    <property type="protein sequence ID" value="KAG7099643.1"/>
    <property type="molecule type" value="Genomic_DNA"/>
</dbReference>
<dbReference type="Proteomes" id="UP001049176">
    <property type="component" value="Chromosome 1"/>
</dbReference>
<sequence length="609" mass="67154">MDSQNSISERHGRRRPPSVFDALMSLSPPSPILSAYSPTTCSSEEVPVLLFSSSPSDWDIMDADNSNYRSSIQSLSIPCSGSTDTIGTIGTVGTFGQSQRGSSAQSKRTSALCLDIKDDVTGTGTDDEESPEEDLKMREILYGYEGHATQGSSSSLTPHNSQNMNEPHTTSVFSESCTTYVSPPSPSPSVYSTLSCSSAPDSRLRSQVLLETRPISYSDYAGVLHSSTSAILPLESCTSAIRTSTFSNRTVASTPSTPSFQASEHSDTLGQPSRQLPKSLDWLRDIVVEMLIDQEGFRSVAPRFRFAGYSNNSHPLGDGLPREVPGGIAEFVPVSRQTFDFHYAPFEGQPVLRRLTTNGEARDYISRQATLSIKSNGVYTVNGSEPSAFLTPQGKKASRGRDGGDTKLRWKLDYFVDDKRGVRALEGEKTFTPLMFFCSPLLLHPLRGKKIRFMHVVKKSVVMKLVAERMELPNLLSSPRLSPSLPNPSLHHQKETDNTANNDTAAHDCKADQHPFHPRIPFAQMLINDELKPSRFRRRRASSGGEDTSRFESQGQFKLRPVSGGGLKQYQHILPPSKLSEMLDDMENTVPVENMHGLTPPLRNFRKRI</sequence>
<gene>
    <name evidence="2" type="ORF">E1B28_001469</name>
</gene>